<dbReference type="Pfam" id="PF13279">
    <property type="entry name" value="4HBT_2"/>
    <property type="match status" value="1"/>
</dbReference>
<proteinExistence type="inferred from homology"/>
<dbReference type="Proteomes" id="UP000030104">
    <property type="component" value="Unassembled WGS sequence"/>
</dbReference>
<evidence type="ECO:0000313" key="3">
    <source>
        <dbReference type="EMBL" id="KGO72697.1"/>
    </source>
</evidence>
<protein>
    <submittedName>
        <fullName evidence="3">Uncharacterized protein</fullName>
    </submittedName>
</protein>
<dbReference type="PANTHER" id="PTHR12475">
    <property type="match status" value="1"/>
</dbReference>
<evidence type="ECO:0000256" key="1">
    <source>
        <dbReference type="ARBA" id="ARBA00038476"/>
    </source>
</evidence>
<dbReference type="EMBL" id="JQGA01000867">
    <property type="protein sequence ID" value="KGO72697.1"/>
    <property type="molecule type" value="Genomic_DNA"/>
</dbReference>
<organism evidence="3 4">
    <name type="scientific">Penicillium italicum</name>
    <name type="common">Blue mold</name>
    <dbReference type="NCBI Taxonomy" id="40296"/>
    <lineage>
        <taxon>Eukaryota</taxon>
        <taxon>Fungi</taxon>
        <taxon>Dikarya</taxon>
        <taxon>Ascomycota</taxon>
        <taxon>Pezizomycotina</taxon>
        <taxon>Eurotiomycetes</taxon>
        <taxon>Eurotiomycetidae</taxon>
        <taxon>Eurotiales</taxon>
        <taxon>Aspergillaceae</taxon>
        <taxon>Penicillium</taxon>
    </lineage>
</organism>
<dbReference type="OMA" id="PFAWTYR"/>
<dbReference type="PhylomeDB" id="A0A0A2KXZ9"/>
<accession>A0A0A2KXZ9</accession>
<name>A0A0A2KXZ9_PENIT</name>
<dbReference type="HOGENOM" id="CLU_040660_0_0_1"/>
<comment type="similarity">
    <text evidence="1">Belongs to the lcsJ thioesterase family.</text>
</comment>
<sequence length="454" mass="51054">MENTREILAGAMSLASWKNLALLLAVINLKNLPSAWHFRVLYHFVCNLRLKPSAPLLPKGRVVVDSRGKPIHPMFVPCMVTSRTPLLETDYNLHKSNSTYFSDLDVARTALVTRIYSPGVGNVSKELDQEFLAASKKEGKPAPRRKPVSIVLGSVYCTFKREIKPFELYEMHSKVLSWDAKWLYILTCFMRPATRSGGEKVVLAVAVSKYVVKKGRLTVSPERVLRASGFLPTPPPESEAKTALAEADSSAEASDVGTPASGEGITAIEGVDGSLVREVFKMNDDQIPSQETLDKQQKENTESWNVEEWTWERIEQERLRGLEVVDGYINLDTKLFDKWFIGRIHDHVKPGGYFESHESAVWARSEDGSLKEDYALMEWQQAVNFAGEKSDRELNIYHEPRDGTIAAGFEDVSLIVNALPFSPCPRDPHLKALGKYQAAQLQQANYSYMLRLYT</sequence>
<feature type="region of interest" description="Disordered" evidence="2">
    <location>
        <begin position="228"/>
        <end position="263"/>
    </location>
</feature>
<keyword evidence="4" id="KW-1185">Reference proteome</keyword>
<feature type="compositionally biased region" description="Low complexity" evidence="2">
    <location>
        <begin position="245"/>
        <end position="255"/>
    </location>
</feature>
<gene>
    <name evidence="3" type="ORF">PITC_056830</name>
</gene>
<dbReference type="CDD" id="cd00586">
    <property type="entry name" value="4HBT"/>
    <property type="match status" value="1"/>
</dbReference>
<evidence type="ECO:0000256" key="2">
    <source>
        <dbReference type="SAM" id="MobiDB-lite"/>
    </source>
</evidence>
<dbReference type="InterPro" id="IPR029069">
    <property type="entry name" value="HotDog_dom_sf"/>
</dbReference>
<dbReference type="Gene3D" id="3.10.129.10">
    <property type="entry name" value="Hotdog Thioesterase"/>
    <property type="match status" value="1"/>
</dbReference>
<comment type="caution">
    <text evidence="3">The sequence shown here is derived from an EMBL/GenBank/DDBJ whole genome shotgun (WGS) entry which is preliminary data.</text>
</comment>
<dbReference type="AlphaFoldDB" id="A0A0A2KXZ9"/>
<reference evidence="3 4" key="1">
    <citation type="journal article" date="2015" name="Mol. Plant Microbe Interact.">
        <title>Genome, transcriptome, and functional analyses of Penicillium expansum provide new insights into secondary metabolism and pathogenicity.</title>
        <authorList>
            <person name="Ballester A.R."/>
            <person name="Marcet-Houben M."/>
            <person name="Levin E."/>
            <person name="Sela N."/>
            <person name="Selma-Lazaro C."/>
            <person name="Carmona L."/>
            <person name="Wisniewski M."/>
            <person name="Droby S."/>
            <person name="Gonzalez-Candelas L."/>
            <person name="Gabaldon T."/>
        </authorList>
    </citation>
    <scope>NUCLEOTIDE SEQUENCE [LARGE SCALE GENOMIC DNA]</scope>
    <source>
        <strain evidence="3 4">PHI-1</strain>
    </source>
</reference>
<dbReference type="PANTHER" id="PTHR12475:SF4">
    <property type="entry name" value="PROTEIN THEM6"/>
    <property type="match status" value="1"/>
</dbReference>
<evidence type="ECO:0000313" key="4">
    <source>
        <dbReference type="Proteomes" id="UP000030104"/>
    </source>
</evidence>
<dbReference type="SUPFAM" id="SSF54637">
    <property type="entry name" value="Thioesterase/thiol ester dehydrase-isomerase"/>
    <property type="match status" value="1"/>
</dbReference>
<dbReference type="OrthoDB" id="265761at2759"/>
<dbReference type="InterPro" id="IPR051490">
    <property type="entry name" value="THEM6_lcsJ_thioesterase"/>
</dbReference>